<name>A7ZF94_CAMC1</name>
<dbReference type="AlphaFoldDB" id="A7ZF94"/>
<evidence type="ECO:0000313" key="2">
    <source>
        <dbReference type="Proteomes" id="UP000001121"/>
    </source>
</evidence>
<gene>
    <name evidence="1" type="ORF">CCC13826_0215</name>
</gene>
<sequence>MSNFLKNFAIKIWANQKSQPLLNLQVKFKGVLLGVIDTCFWLGLCIAMINF</sequence>
<evidence type="ECO:0000313" key="1">
    <source>
        <dbReference type="EMBL" id="EAT98371.1"/>
    </source>
</evidence>
<dbReference type="KEGG" id="cco:CCC13826_0215"/>
<accession>A7ZF94</accession>
<organism evidence="1 2">
    <name type="scientific">Campylobacter concisus (strain 13826)</name>
    <dbReference type="NCBI Taxonomy" id="360104"/>
    <lineage>
        <taxon>Bacteria</taxon>
        <taxon>Pseudomonadati</taxon>
        <taxon>Campylobacterota</taxon>
        <taxon>Epsilonproteobacteria</taxon>
        <taxon>Campylobacterales</taxon>
        <taxon>Campylobacteraceae</taxon>
        <taxon>Campylobacter</taxon>
    </lineage>
</organism>
<dbReference type="EMBL" id="CP000792">
    <property type="protein sequence ID" value="EAT98371.1"/>
    <property type="molecule type" value="Genomic_DNA"/>
</dbReference>
<dbReference type="Proteomes" id="UP000001121">
    <property type="component" value="Chromosome"/>
</dbReference>
<protein>
    <submittedName>
        <fullName evidence="1">Uncharacterized protein</fullName>
    </submittedName>
</protein>
<dbReference type="STRING" id="360104.CCC13826_0215"/>
<reference evidence="2" key="1">
    <citation type="submission" date="2007-10" db="EMBL/GenBank/DDBJ databases">
        <title>Genome sequence of Campylobacter concisus 13826 isolated from human feces.</title>
        <authorList>
            <person name="Fouts D.E."/>
            <person name="Mongodin E.F."/>
            <person name="Puiu D."/>
            <person name="Sebastian Y."/>
            <person name="Miller W.G."/>
            <person name="Mandrell R.E."/>
            <person name="On S."/>
            <person name="Nelson K.E."/>
        </authorList>
    </citation>
    <scope>NUCLEOTIDE SEQUENCE [LARGE SCALE GENOMIC DNA]</scope>
    <source>
        <strain evidence="2">13826</strain>
    </source>
</reference>
<proteinExistence type="predicted"/>
<dbReference type="HOGENOM" id="CLU_3096734_0_0_7"/>